<feature type="domain" description="ABC transporter" evidence="5">
    <location>
        <begin position="76"/>
        <end position="314"/>
    </location>
</feature>
<dbReference type="Proteomes" id="UP000095349">
    <property type="component" value="Chromosome"/>
</dbReference>
<keyword evidence="3 6" id="KW-0067">ATP-binding</keyword>
<dbReference type="InterPro" id="IPR027417">
    <property type="entry name" value="P-loop_NTPase"/>
</dbReference>
<dbReference type="PATRIC" id="fig|285473.5.peg.541"/>
<dbReference type="InterPro" id="IPR017871">
    <property type="entry name" value="ABC_transporter-like_CS"/>
</dbReference>
<feature type="compositionally biased region" description="Gly residues" evidence="4">
    <location>
        <begin position="309"/>
        <end position="319"/>
    </location>
</feature>
<dbReference type="Pfam" id="PF00005">
    <property type="entry name" value="ABC_tran"/>
    <property type="match status" value="1"/>
</dbReference>
<dbReference type="InterPro" id="IPR017911">
    <property type="entry name" value="MacB-like_ATP-bd"/>
</dbReference>
<sequence>MRRLRRFRAAPPGAAPTGRPTAPAGAAPTGAAPAGASASTDRSAATPAARPAAPSTETSAATSTETSAAPAGPPLLEARGLVRTHHGEGGPVHAVRGVDLTVRRGEFVAVTGPSGAGKSTLLHLLGGLQRPDEGTVLLDGASTDGYTEARWAVERRRSIGIVFQFFNLVSNLSVADNVELPALLAGASARAARAERDRLLTELGLDAKARSMPGELSGGEQQRVALARALVNHPRLLLADEPAGSLDSKGTREVMRLLSRFHQRGQTIVLVTHDARLASAADRVISFFDGRVTDDITLGGDDGAPAAGGPAGRRAGAGGPARVVELRD</sequence>
<protein>
    <submittedName>
        <fullName evidence="6">Lipoprotein-releasing system ATP-binding protein LolD</fullName>
        <ecNumber evidence="6">3.6.3.-</ecNumber>
    </submittedName>
</protein>
<dbReference type="PROSITE" id="PS50893">
    <property type="entry name" value="ABC_TRANSPORTER_2"/>
    <property type="match status" value="1"/>
</dbReference>
<evidence type="ECO:0000313" key="7">
    <source>
        <dbReference type="Proteomes" id="UP000095349"/>
    </source>
</evidence>
<feature type="compositionally biased region" description="Low complexity" evidence="4">
    <location>
        <begin position="9"/>
        <end position="70"/>
    </location>
</feature>
<keyword evidence="6" id="KW-0378">Hydrolase</keyword>
<dbReference type="Gene3D" id="3.40.50.300">
    <property type="entry name" value="P-loop containing nucleotide triphosphate hydrolases"/>
    <property type="match status" value="1"/>
</dbReference>
<feature type="region of interest" description="Disordered" evidence="4">
    <location>
        <begin position="1"/>
        <end position="74"/>
    </location>
</feature>
<gene>
    <name evidence="6" type="primary">lolD_1</name>
    <name evidence="6" type="ORF">A4G23_00499</name>
</gene>
<evidence type="ECO:0000256" key="2">
    <source>
        <dbReference type="ARBA" id="ARBA00022741"/>
    </source>
</evidence>
<evidence type="ECO:0000313" key="6">
    <source>
        <dbReference type="EMBL" id="AOT57709.1"/>
    </source>
</evidence>
<dbReference type="GO" id="GO:0016887">
    <property type="term" value="F:ATP hydrolysis activity"/>
    <property type="evidence" value="ECO:0007669"/>
    <property type="project" value="InterPro"/>
</dbReference>
<dbReference type="SUPFAM" id="SSF52540">
    <property type="entry name" value="P-loop containing nucleoside triphosphate hydrolases"/>
    <property type="match status" value="1"/>
</dbReference>
<evidence type="ECO:0000256" key="1">
    <source>
        <dbReference type="ARBA" id="ARBA00022448"/>
    </source>
</evidence>
<accession>A0A1D8FWX0</accession>
<dbReference type="SMART" id="SM00382">
    <property type="entry name" value="AAA"/>
    <property type="match status" value="1"/>
</dbReference>
<organism evidence="6 7">
    <name type="scientific">Streptomyces rubrolavendulae</name>
    <dbReference type="NCBI Taxonomy" id="285473"/>
    <lineage>
        <taxon>Bacteria</taxon>
        <taxon>Bacillati</taxon>
        <taxon>Actinomycetota</taxon>
        <taxon>Actinomycetes</taxon>
        <taxon>Kitasatosporales</taxon>
        <taxon>Streptomycetaceae</taxon>
        <taxon>Streptomyces</taxon>
    </lineage>
</organism>
<reference evidence="6 7" key="1">
    <citation type="submission" date="2016-09" db="EMBL/GenBank/DDBJ databases">
        <title>Streptomyces rubrolavendulae MJM4426 Genome sequencing and assembly.</title>
        <authorList>
            <person name="Kim J.-G."/>
        </authorList>
    </citation>
    <scope>NUCLEOTIDE SEQUENCE [LARGE SCALE GENOMIC DNA]</scope>
    <source>
        <strain evidence="6 7">MJM4426</strain>
    </source>
</reference>
<name>A0A1D8FWX0_9ACTN</name>
<dbReference type="FunFam" id="3.40.50.300:FF:000032">
    <property type="entry name" value="Export ABC transporter ATP-binding protein"/>
    <property type="match status" value="1"/>
</dbReference>
<dbReference type="PANTHER" id="PTHR24220:SF86">
    <property type="entry name" value="ABC TRANSPORTER ABCH.1"/>
    <property type="match status" value="1"/>
</dbReference>
<dbReference type="InterPro" id="IPR003593">
    <property type="entry name" value="AAA+_ATPase"/>
</dbReference>
<keyword evidence="2" id="KW-0547">Nucleotide-binding</keyword>
<evidence type="ECO:0000256" key="3">
    <source>
        <dbReference type="ARBA" id="ARBA00022840"/>
    </source>
</evidence>
<evidence type="ECO:0000256" key="4">
    <source>
        <dbReference type="SAM" id="MobiDB-lite"/>
    </source>
</evidence>
<keyword evidence="1" id="KW-0813">Transport</keyword>
<dbReference type="InterPro" id="IPR003439">
    <property type="entry name" value="ABC_transporter-like_ATP-bd"/>
</dbReference>
<proteinExistence type="predicted"/>
<dbReference type="PANTHER" id="PTHR24220">
    <property type="entry name" value="IMPORT ATP-BINDING PROTEIN"/>
    <property type="match status" value="1"/>
</dbReference>
<keyword evidence="7" id="KW-1185">Reference proteome</keyword>
<feature type="region of interest" description="Disordered" evidence="4">
    <location>
        <begin position="298"/>
        <end position="328"/>
    </location>
</feature>
<dbReference type="KEGG" id="srn:A4G23_00499"/>
<dbReference type="EMBL" id="CP017316">
    <property type="protein sequence ID" value="AOT57709.1"/>
    <property type="molecule type" value="Genomic_DNA"/>
</dbReference>
<dbReference type="InterPro" id="IPR015854">
    <property type="entry name" value="ABC_transpr_LolD-like"/>
</dbReference>
<dbReference type="GO" id="GO:0005524">
    <property type="term" value="F:ATP binding"/>
    <property type="evidence" value="ECO:0007669"/>
    <property type="project" value="UniProtKB-KW"/>
</dbReference>
<keyword evidence="6" id="KW-0449">Lipoprotein</keyword>
<dbReference type="STRING" id="285473.A4G23_00499"/>
<dbReference type="GO" id="GO:0098796">
    <property type="term" value="C:membrane protein complex"/>
    <property type="evidence" value="ECO:0007669"/>
    <property type="project" value="UniProtKB-ARBA"/>
</dbReference>
<dbReference type="PROSITE" id="PS00211">
    <property type="entry name" value="ABC_TRANSPORTER_1"/>
    <property type="match status" value="1"/>
</dbReference>
<dbReference type="AlphaFoldDB" id="A0A1D8FWX0"/>
<dbReference type="GO" id="GO:0005886">
    <property type="term" value="C:plasma membrane"/>
    <property type="evidence" value="ECO:0007669"/>
    <property type="project" value="TreeGrafter"/>
</dbReference>
<dbReference type="EC" id="3.6.3.-" evidence="6"/>
<evidence type="ECO:0000259" key="5">
    <source>
        <dbReference type="PROSITE" id="PS50893"/>
    </source>
</evidence>
<dbReference type="CDD" id="cd03255">
    <property type="entry name" value="ABC_MJ0796_LolCDE_FtsE"/>
    <property type="match status" value="1"/>
</dbReference>
<dbReference type="GO" id="GO:0022857">
    <property type="term" value="F:transmembrane transporter activity"/>
    <property type="evidence" value="ECO:0007669"/>
    <property type="project" value="TreeGrafter"/>
</dbReference>